<keyword evidence="1" id="KW-0175">Coiled coil</keyword>
<dbReference type="PANTHER" id="PTHR32182:SF22">
    <property type="entry name" value="ATP-DEPENDENT ENDONUCLEASE, OLD FAMILY-RELATED"/>
    <property type="match status" value="1"/>
</dbReference>
<keyword evidence="3" id="KW-0547">Nucleotide-binding</keyword>
<dbReference type="GO" id="GO:0005524">
    <property type="term" value="F:ATP binding"/>
    <property type="evidence" value="ECO:0007669"/>
    <property type="project" value="UniProtKB-KW"/>
</dbReference>
<proteinExistence type="predicted"/>
<keyword evidence="4" id="KW-1185">Reference proteome</keyword>
<sequence>MRAGPAQPLLRRLDEVRRGFAVLEGRRDAVARRAATLRENVAAAKGRLDAKPEVDALLEEMQEAGHRRTLGSYEAMLSAIAQDVLGPGVAIRLALGTERGLPSLDIEAEQDGARCSVLDGCGGSLNNVVSAGLRAIATMKSGLRPFLALDEADCWIRPGRVQLFCHVLRRLSERIGMQTLAVSHHDVSSLGGAIAIIGLEARREGVAAVVQAEGPAWPDEEIRGIRSIRLVNFGSIRDATIPLGPGVTAITGENNIGKSRFIRALRCVFYGGAEGGDGDIRHGQKQAEVEIALEYGRRLLWSRRPGRNPVTLWTLFERDGSVAEWKGGACRAGGRLPPDWLREALGLGRVDEMDLQVSRQAAPVFLLGETPSRRASVLSLGRESGYLRGMIERHRQNCGEDSALVRQGEAELAVLEREAALLDAILSRRPDLETLRRVAEGADALARTADATADKAAAIEVRGGEILAARGALERMTERLRAAEAMPDGAGAALGAADRAHWLAARISAAAKGEARLSAAAAACARLPGDAPVLPDASAPLAAEATLRRAEARVRGIGQARAALRPLPAAVPVPPDADRAEAMAARLLQGVEEANATEAALREAASAVTALERAREEALAEMDVCPVCGGGLLAMAGAA</sequence>
<dbReference type="Proteomes" id="UP001526430">
    <property type="component" value="Unassembled WGS sequence"/>
</dbReference>
<dbReference type="PANTHER" id="PTHR32182">
    <property type="entry name" value="DNA REPLICATION AND REPAIR PROTEIN RECF"/>
    <property type="match status" value="1"/>
</dbReference>
<gene>
    <name evidence="3" type="ORF">OF850_01095</name>
</gene>
<evidence type="ECO:0000313" key="3">
    <source>
        <dbReference type="EMBL" id="MCW8084210.1"/>
    </source>
</evidence>
<dbReference type="SUPFAM" id="SSF52540">
    <property type="entry name" value="P-loop containing nucleoside triphosphate hydrolases"/>
    <property type="match status" value="1"/>
</dbReference>
<dbReference type="InterPro" id="IPR027417">
    <property type="entry name" value="P-loop_NTPase"/>
</dbReference>
<evidence type="ECO:0000256" key="1">
    <source>
        <dbReference type="SAM" id="Coils"/>
    </source>
</evidence>
<dbReference type="InterPro" id="IPR038729">
    <property type="entry name" value="Rad50/SbcC_AAA"/>
</dbReference>
<keyword evidence="3" id="KW-0067">ATP-binding</keyword>
<organism evidence="3 4">
    <name type="scientific">Sabulicella glaciei</name>
    <dbReference type="NCBI Taxonomy" id="2984948"/>
    <lineage>
        <taxon>Bacteria</taxon>
        <taxon>Pseudomonadati</taxon>
        <taxon>Pseudomonadota</taxon>
        <taxon>Alphaproteobacteria</taxon>
        <taxon>Acetobacterales</taxon>
        <taxon>Acetobacteraceae</taxon>
        <taxon>Sabulicella</taxon>
    </lineage>
</organism>
<protein>
    <submittedName>
        <fullName evidence="3">ATP-binding protein</fullName>
    </submittedName>
</protein>
<dbReference type="EMBL" id="JAPFQI010000001">
    <property type="protein sequence ID" value="MCW8084210.1"/>
    <property type="molecule type" value="Genomic_DNA"/>
</dbReference>
<comment type="caution">
    <text evidence="3">The sequence shown here is derived from an EMBL/GenBank/DDBJ whole genome shotgun (WGS) entry which is preliminary data.</text>
</comment>
<feature type="domain" description="Rad50/SbcC-type AAA" evidence="2">
    <location>
        <begin position="227"/>
        <end position="294"/>
    </location>
</feature>
<evidence type="ECO:0000259" key="2">
    <source>
        <dbReference type="Pfam" id="PF13476"/>
    </source>
</evidence>
<dbReference type="Gene3D" id="3.40.50.300">
    <property type="entry name" value="P-loop containing nucleotide triphosphate hydrolases"/>
    <property type="match status" value="1"/>
</dbReference>
<reference evidence="3 4" key="1">
    <citation type="submission" date="2022-10" db="EMBL/GenBank/DDBJ databases">
        <title>Roseococcus glaciei nov., sp. nov., isolated from glacier.</title>
        <authorList>
            <person name="Liu Q."/>
            <person name="Xin Y.-H."/>
        </authorList>
    </citation>
    <scope>NUCLEOTIDE SEQUENCE [LARGE SCALE GENOMIC DNA]</scope>
    <source>
        <strain evidence="3 4">MDT2-1-1</strain>
    </source>
</reference>
<evidence type="ECO:0000313" key="4">
    <source>
        <dbReference type="Proteomes" id="UP001526430"/>
    </source>
</evidence>
<feature type="coiled-coil region" evidence="1">
    <location>
        <begin position="577"/>
        <end position="621"/>
    </location>
</feature>
<accession>A0ABT3NPX5</accession>
<name>A0ABT3NPX5_9PROT</name>
<dbReference type="Pfam" id="PF13476">
    <property type="entry name" value="AAA_23"/>
    <property type="match status" value="1"/>
</dbReference>
<dbReference type="RefSeq" id="WP_301587817.1">
    <property type="nucleotide sequence ID" value="NZ_JAPFQI010000001.1"/>
</dbReference>